<gene>
    <name evidence="1" type="ORF">VAZ01S_048_00230</name>
</gene>
<proteinExistence type="predicted"/>
<dbReference type="AlphaFoldDB" id="U3A9J3"/>
<comment type="caution">
    <text evidence="1">The sequence shown here is derived from an EMBL/GenBank/DDBJ whole genome shotgun (WGS) entry which is preliminary data.</text>
</comment>
<organism evidence="1 2">
    <name type="scientific">Vibrio azureus NBRC 104587</name>
    <dbReference type="NCBI Taxonomy" id="1219077"/>
    <lineage>
        <taxon>Bacteria</taxon>
        <taxon>Pseudomonadati</taxon>
        <taxon>Pseudomonadota</taxon>
        <taxon>Gammaproteobacteria</taxon>
        <taxon>Vibrionales</taxon>
        <taxon>Vibrionaceae</taxon>
        <taxon>Vibrio</taxon>
    </lineage>
</organism>
<accession>U3A9J3</accession>
<sequence length="200" mass="23134">MRYLFLLLILPFYSFAEINLPLQKELIEMENQDQHIRKVIGETGWKDIPKELIEKMIEIDKTNTVKLKAIIKKHSWLTKDLVGIEGVSAAFMIIQHSPDEAFQEYMLPYLKRSYSNDEGVSGQQIALLTDRILVHQGKKQIYGTQATITDGKVVFHPIEDEANVDERRASMKMPPLDFYLKIMEESNGIKDHPEIDLSKM</sequence>
<keyword evidence="2" id="KW-1185">Reference proteome</keyword>
<dbReference type="EMBL" id="BATL01000048">
    <property type="protein sequence ID" value="GAD76616.1"/>
    <property type="molecule type" value="Genomic_DNA"/>
</dbReference>
<dbReference type="STRING" id="1219077.VAZ01S_048_00230"/>
<name>U3A9J3_9VIBR</name>
<reference evidence="1 2" key="1">
    <citation type="submission" date="2013-09" db="EMBL/GenBank/DDBJ databases">
        <title>Whole genome shotgun sequence of Vibrio azureus NBRC 104587.</title>
        <authorList>
            <person name="Isaki S."/>
            <person name="Hosoyama A."/>
            <person name="Numata M."/>
            <person name="Hashimoto M."/>
            <person name="Hosoyama Y."/>
            <person name="Tsuchikane K."/>
            <person name="Noguchi M."/>
            <person name="Hirakata S."/>
            <person name="Ichikawa N."/>
            <person name="Ohji S."/>
            <person name="Yamazoe A."/>
            <person name="Fujita N."/>
        </authorList>
    </citation>
    <scope>NUCLEOTIDE SEQUENCE [LARGE SCALE GENOMIC DNA]</scope>
    <source>
        <strain evidence="1 2">NBRC 104587</strain>
    </source>
</reference>
<evidence type="ECO:0000313" key="2">
    <source>
        <dbReference type="Proteomes" id="UP000016567"/>
    </source>
</evidence>
<protein>
    <submittedName>
        <fullName evidence="1">Uncharacterized protein</fullName>
    </submittedName>
</protein>
<dbReference type="OrthoDB" id="2989458at2"/>
<dbReference type="eggNOG" id="COG4403">
    <property type="taxonomic scope" value="Bacteria"/>
</dbReference>
<dbReference type="RefSeq" id="WP_021710363.1">
    <property type="nucleotide sequence ID" value="NZ_BAOB01000198.1"/>
</dbReference>
<evidence type="ECO:0000313" key="1">
    <source>
        <dbReference type="EMBL" id="GAD76616.1"/>
    </source>
</evidence>
<dbReference type="Pfam" id="PF20329">
    <property type="entry name" value="DUF6624"/>
    <property type="match status" value="1"/>
</dbReference>
<dbReference type="Proteomes" id="UP000016567">
    <property type="component" value="Unassembled WGS sequence"/>
</dbReference>
<dbReference type="InterPro" id="IPR046732">
    <property type="entry name" value="DUF6624"/>
</dbReference>